<evidence type="ECO:0000256" key="1">
    <source>
        <dbReference type="SAM" id="MobiDB-lite"/>
    </source>
</evidence>
<proteinExistence type="predicted"/>
<feature type="region of interest" description="Disordered" evidence="1">
    <location>
        <begin position="79"/>
        <end position="104"/>
    </location>
</feature>
<organism evidence="2 3">
    <name type="scientific">Aerosticca soli</name>
    <dbReference type="NCBI Taxonomy" id="2010829"/>
    <lineage>
        <taxon>Bacteria</taxon>
        <taxon>Pseudomonadati</taxon>
        <taxon>Pseudomonadota</taxon>
        <taxon>Gammaproteobacteria</taxon>
        <taxon>Lysobacterales</taxon>
        <taxon>Rhodanobacteraceae</taxon>
        <taxon>Aerosticca</taxon>
    </lineage>
</organism>
<dbReference type="Proteomes" id="UP000270530">
    <property type="component" value="Chromosome"/>
</dbReference>
<reference evidence="3" key="2">
    <citation type="submission" date="2018-06" db="EMBL/GenBank/DDBJ databases">
        <title>Genome sequence of Rhodanobacteraceae bacterium strain Dysh456.</title>
        <authorList>
            <person name="Fukui M."/>
        </authorList>
    </citation>
    <scope>NUCLEOTIDE SEQUENCE [LARGE SCALE GENOMIC DNA]</scope>
    <source>
        <strain evidence="3">Dysh456</strain>
    </source>
</reference>
<protein>
    <submittedName>
        <fullName evidence="2">Uncharacterized protein</fullName>
    </submittedName>
</protein>
<dbReference type="KEGG" id="rbd:ALSL_0915"/>
<evidence type="ECO:0000313" key="2">
    <source>
        <dbReference type="EMBL" id="BBD79580.1"/>
    </source>
</evidence>
<gene>
    <name evidence="2" type="ORF">ALSL_0915</name>
</gene>
<reference evidence="3" key="1">
    <citation type="submission" date="2018-04" db="EMBL/GenBank/DDBJ databases">
        <authorList>
            <person name="Watanabe M."/>
            <person name="Kojima H."/>
        </authorList>
    </citation>
    <scope>NUCLEOTIDE SEQUENCE [LARGE SCALE GENOMIC DNA]</scope>
    <source>
        <strain evidence="3">Dysh456</strain>
    </source>
</reference>
<feature type="compositionally biased region" description="Acidic residues" evidence="1">
    <location>
        <begin position="89"/>
        <end position="99"/>
    </location>
</feature>
<dbReference type="EMBL" id="AP018560">
    <property type="protein sequence ID" value="BBD79580.1"/>
    <property type="molecule type" value="Genomic_DNA"/>
</dbReference>
<dbReference type="OrthoDB" id="5959092at2"/>
<dbReference type="RefSeq" id="WP_126536852.1">
    <property type="nucleotide sequence ID" value="NZ_AP018560.1"/>
</dbReference>
<evidence type="ECO:0000313" key="3">
    <source>
        <dbReference type="Proteomes" id="UP000270530"/>
    </source>
</evidence>
<name>A0A2Z6E3F1_9GAMM</name>
<dbReference type="AlphaFoldDB" id="A0A2Z6E3F1"/>
<accession>A0A2Z6E3F1</accession>
<keyword evidence="3" id="KW-1185">Reference proteome</keyword>
<sequence>MNAPMPPFVERARAAYRAAARQVDPATAARLRAARQTALAAPRAAPAWSRRVLLPAGAFAVLALALVTLWPNMRTPLPAASPVAVGESGEGELPPDPDSTDPALYQDLDFYRWLAASGQGGR</sequence>